<dbReference type="RefSeq" id="WP_142832849.1">
    <property type="nucleotide sequence ID" value="NZ_VFSV01000001.1"/>
</dbReference>
<keyword evidence="6" id="KW-1185">Reference proteome</keyword>
<dbReference type="EMBL" id="VFSV01000001">
    <property type="protein sequence ID" value="TRD23526.1"/>
    <property type="molecule type" value="Genomic_DNA"/>
</dbReference>
<evidence type="ECO:0000256" key="1">
    <source>
        <dbReference type="ARBA" id="ARBA00008520"/>
    </source>
</evidence>
<dbReference type="GO" id="GO:0042956">
    <property type="term" value="P:maltodextrin transmembrane transport"/>
    <property type="evidence" value="ECO:0007669"/>
    <property type="project" value="TreeGrafter"/>
</dbReference>
<evidence type="ECO:0000313" key="5">
    <source>
        <dbReference type="EMBL" id="TRD23526.1"/>
    </source>
</evidence>
<name>A0A547QB16_9RHOB</name>
<sequence length="424" mass="45996">MKKFLMTAAMATCLMSPAMATDISLARFFGACEDAGTDTKASVGEACIIQSIINAASEQIDGVTVETLPTDWGNYYDQLKAAFAGGTPPDVFVMHRHRVPEFAGLGALGEISGDLEGVGIDSGDWSENALAAVSYEDGVYGVPMDFHANLWHVNMELMEKAGLVEDGKPMLPSSPEEMLEHAQKVKDATGQNYLAADFAQFPIGVRLVLAMMWQQNANIFDADGNATVDSEAARNAITAITQLFDAELADPQLNYADSQQSFLNGEAAILVNGTWVVDFYTAEAAKEEVALDTYYAADFPTLFETGATWADSHMWAVPSTLEGEKKEAALKVLAFINDHNIDWARTGHMAVRTSVLESDDYAALPHRSEYAGTAEIARDTPPSERYGAIQDVLNRELQAIWLTGKSVDDALADAQIEVQDQLDR</sequence>
<evidence type="ECO:0000256" key="2">
    <source>
        <dbReference type="ARBA" id="ARBA00022448"/>
    </source>
</evidence>
<dbReference type="OrthoDB" id="9762335at2"/>
<protein>
    <submittedName>
        <fullName evidence="5">Extracellular solute-binding protein</fullName>
    </submittedName>
</protein>
<comment type="similarity">
    <text evidence="1">Belongs to the bacterial solute-binding protein 1 family.</text>
</comment>
<dbReference type="GO" id="GO:0055052">
    <property type="term" value="C:ATP-binding cassette (ABC) transporter complex, substrate-binding subunit-containing"/>
    <property type="evidence" value="ECO:0007669"/>
    <property type="project" value="TreeGrafter"/>
</dbReference>
<gene>
    <name evidence="5" type="ORF">FEV53_00480</name>
</gene>
<comment type="caution">
    <text evidence="5">The sequence shown here is derived from an EMBL/GenBank/DDBJ whole genome shotgun (WGS) entry which is preliminary data.</text>
</comment>
<accession>A0A547QB16</accession>
<dbReference type="GO" id="GO:0015768">
    <property type="term" value="P:maltose transport"/>
    <property type="evidence" value="ECO:0007669"/>
    <property type="project" value="TreeGrafter"/>
</dbReference>
<dbReference type="Proteomes" id="UP000318590">
    <property type="component" value="Unassembled WGS sequence"/>
</dbReference>
<dbReference type="AlphaFoldDB" id="A0A547QB16"/>
<feature type="signal peptide" evidence="4">
    <location>
        <begin position="1"/>
        <end position="20"/>
    </location>
</feature>
<dbReference type="Gene3D" id="3.40.190.10">
    <property type="entry name" value="Periplasmic binding protein-like II"/>
    <property type="match status" value="1"/>
</dbReference>
<organism evidence="5 6">
    <name type="scientific">Palleronia caenipelagi</name>
    <dbReference type="NCBI Taxonomy" id="2489174"/>
    <lineage>
        <taxon>Bacteria</taxon>
        <taxon>Pseudomonadati</taxon>
        <taxon>Pseudomonadota</taxon>
        <taxon>Alphaproteobacteria</taxon>
        <taxon>Rhodobacterales</taxon>
        <taxon>Roseobacteraceae</taxon>
        <taxon>Palleronia</taxon>
    </lineage>
</organism>
<evidence type="ECO:0000313" key="6">
    <source>
        <dbReference type="Proteomes" id="UP000318590"/>
    </source>
</evidence>
<keyword evidence="2" id="KW-0813">Transport</keyword>
<dbReference type="GO" id="GO:1901982">
    <property type="term" value="F:maltose binding"/>
    <property type="evidence" value="ECO:0007669"/>
    <property type="project" value="TreeGrafter"/>
</dbReference>
<reference evidence="5 6" key="1">
    <citation type="submission" date="2019-06" db="EMBL/GenBank/DDBJ databases">
        <title>Paenimaribius caenipelagi gen. nov., sp. nov., isolated from a tidal flat.</title>
        <authorList>
            <person name="Yoon J.-H."/>
        </authorList>
    </citation>
    <scope>NUCLEOTIDE SEQUENCE [LARGE SCALE GENOMIC DNA]</scope>
    <source>
        <strain evidence="5 6">JBTF-M29</strain>
    </source>
</reference>
<keyword evidence="3 4" id="KW-0732">Signal</keyword>
<dbReference type="PANTHER" id="PTHR30061:SF50">
    <property type="entry name" value="MALTOSE_MALTODEXTRIN-BINDING PERIPLASMIC PROTEIN"/>
    <property type="match status" value="1"/>
</dbReference>
<dbReference type="PANTHER" id="PTHR30061">
    <property type="entry name" value="MALTOSE-BINDING PERIPLASMIC PROTEIN"/>
    <property type="match status" value="1"/>
</dbReference>
<proteinExistence type="inferred from homology"/>
<evidence type="ECO:0000256" key="4">
    <source>
        <dbReference type="SAM" id="SignalP"/>
    </source>
</evidence>
<dbReference type="Pfam" id="PF13416">
    <property type="entry name" value="SBP_bac_8"/>
    <property type="match status" value="1"/>
</dbReference>
<feature type="chain" id="PRO_5022047453" evidence="4">
    <location>
        <begin position="21"/>
        <end position="424"/>
    </location>
</feature>
<evidence type="ECO:0000256" key="3">
    <source>
        <dbReference type="ARBA" id="ARBA00022729"/>
    </source>
</evidence>
<dbReference type="InterPro" id="IPR006059">
    <property type="entry name" value="SBP"/>
</dbReference>
<dbReference type="SUPFAM" id="SSF53850">
    <property type="entry name" value="Periplasmic binding protein-like II"/>
    <property type="match status" value="1"/>
</dbReference>